<protein>
    <submittedName>
        <fullName evidence="3">Glycosyltransferase</fullName>
    </submittedName>
</protein>
<reference evidence="3 4" key="1">
    <citation type="submission" date="2020-04" db="EMBL/GenBank/DDBJ databases">
        <authorList>
            <person name="Zhang R."/>
            <person name="Schippers A."/>
        </authorList>
    </citation>
    <scope>NUCLEOTIDE SEQUENCE [LARGE SCALE GENOMIC DNA]</scope>
    <source>
        <strain evidence="3 4">DSM 109850</strain>
    </source>
</reference>
<keyword evidence="4" id="KW-1185">Reference proteome</keyword>
<proteinExistence type="inferred from homology"/>
<dbReference type="RefSeq" id="WP_169098958.1">
    <property type="nucleotide sequence ID" value="NZ_JABBVZ010000025.1"/>
</dbReference>
<comment type="similarity">
    <text evidence="1">Belongs to the glycosyltransferase 2 family.</text>
</comment>
<evidence type="ECO:0000313" key="3">
    <source>
        <dbReference type="EMBL" id="NMP22539.1"/>
    </source>
</evidence>
<comment type="caution">
    <text evidence="3">The sequence shown here is derived from an EMBL/GenBank/DDBJ whole genome shotgun (WGS) entry which is preliminary data.</text>
</comment>
<dbReference type="InterPro" id="IPR050834">
    <property type="entry name" value="Glycosyltransf_2"/>
</dbReference>
<evidence type="ECO:0000313" key="4">
    <source>
        <dbReference type="Proteomes" id="UP000533476"/>
    </source>
</evidence>
<dbReference type="Gene3D" id="3.90.550.10">
    <property type="entry name" value="Spore Coat Polysaccharide Biosynthesis Protein SpsA, Chain A"/>
    <property type="match status" value="1"/>
</dbReference>
<gene>
    <name evidence="3" type="ORF">HIJ39_09260</name>
</gene>
<dbReference type="SUPFAM" id="SSF53448">
    <property type="entry name" value="Nucleotide-diphospho-sugar transferases"/>
    <property type="match status" value="1"/>
</dbReference>
<accession>A0A7Y0L5Z7</accession>
<name>A0A7Y0L5Z7_9FIRM</name>
<sequence length="341" mass="38247">MRLTVVMATYNGARYLPEQLDSLVRQTRLPDQVVVSDDHSTDATWEVLEAFAHRAPFAVRLVRNTGDKGYVHNFLNGLKEADGDIIFLSDQDDVWLKDKLSTVQAAMEDAHASLAVHAARVVDQDLNPLGRLLPRIPRSATAPAGDLGDGPLKSFPLGFCLAFRRTAAVWALPRLQDYPETFRFYFGHEIPLYWASKALGPTVYLAQPLALYRRHGMNASRGMEPPSATQALIQGADDYAQFAHHQQIRADFAAWLRQQNAPNPHERIDAFLESMERISKARSESMEYRAALYREPNRLRRLQGVLRLAWQGGYGSRSRGALGLKSLAKDVASLMNSPRRP</sequence>
<evidence type="ECO:0000259" key="2">
    <source>
        <dbReference type="Pfam" id="PF00535"/>
    </source>
</evidence>
<dbReference type="AlphaFoldDB" id="A0A7Y0L5Z7"/>
<dbReference type="EMBL" id="JABBVZ010000025">
    <property type="protein sequence ID" value="NMP22539.1"/>
    <property type="molecule type" value="Genomic_DNA"/>
</dbReference>
<dbReference type="InterPro" id="IPR001173">
    <property type="entry name" value="Glyco_trans_2-like"/>
</dbReference>
<dbReference type="GO" id="GO:0016740">
    <property type="term" value="F:transferase activity"/>
    <property type="evidence" value="ECO:0007669"/>
    <property type="project" value="UniProtKB-KW"/>
</dbReference>
<dbReference type="Pfam" id="PF00535">
    <property type="entry name" value="Glycos_transf_2"/>
    <property type="match status" value="1"/>
</dbReference>
<dbReference type="PANTHER" id="PTHR43685:SF11">
    <property type="entry name" value="GLYCOSYLTRANSFERASE TAGX-RELATED"/>
    <property type="match status" value="1"/>
</dbReference>
<feature type="domain" description="Glycosyltransferase 2-like" evidence="2">
    <location>
        <begin position="4"/>
        <end position="167"/>
    </location>
</feature>
<dbReference type="InterPro" id="IPR029044">
    <property type="entry name" value="Nucleotide-diphossugar_trans"/>
</dbReference>
<evidence type="ECO:0000256" key="1">
    <source>
        <dbReference type="ARBA" id="ARBA00006739"/>
    </source>
</evidence>
<dbReference type="Proteomes" id="UP000533476">
    <property type="component" value="Unassembled WGS sequence"/>
</dbReference>
<dbReference type="PANTHER" id="PTHR43685">
    <property type="entry name" value="GLYCOSYLTRANSFERASE"/>
    <property type="match status" value="1"/>
</dbReference>
<keyword evidence="3" id="KW-0808">Transferase</keyword>
<organism evidence="3 4">
    <name type="scientific">Sulfobacillus harzensis</name>
    <dbReference type="NCBI Taxonomy" id="2729629"/>
    <lineage>
        <taxon>Bacteria</taxon>
        <taxon>Bacillati</taxon>
        <taxon>Bacillota</taxon>
        <taxon>Clostridia</taxon>
        <taxon>Eubacteriales</taxon>
        <taxon>Clostridiales Family XVII. Incertae Sedis</taxon>
        <taxon>Sulfobacillus</taxon>
    </lineage>
</organism>